<dbReference type="HAMAP" id="MF_00127">
    <property type="entry name" value="His_tRNA_synth"/>
    <property type="match status" value="1"/>
</dbReference>
<evidence type="ECO:0000256" key="12">
    <source>
        <dbReference type="PIRSR" id="PIRSR001549-1"/>
    </source>
</evidence>
<feature type="binding site" evidence="12">
    <location>
        <begin position="80"/>
        <end position="82"/>
    </location>
    <ligand>
        <name>L-histidine</name>
        <dbReference type="ChEBI" id="CHEBI:57595"/>
    </ligand>
</feature>
<comment type="similarity">
    <text evidence="2 11">Belongs to the class-II aminoacyl-tRNA synthetase family.</text>
</comment>
<evidence type="ECO:0000256" key="1">
    <source>
        <dbReference type="ARBA" id="ARBA00004496"/>
    </source>
</evidence>
<dbReference type="GO" id="GO:0005524">
    <property type="term" value="F:ATP binding"/>
    <property type="evidence" value="ECO:0007669"/>
    <property type="project" value="UniProtKB-UniRule"/>
</dbReference>
<evidence type="ECO:0000256" key="4">
    <source>
        <dbReference type="ARBA" id="ARBA00022490"/>
    </source>
</evidence>
<dbReference type="InterPro" id="IPR045864">
    <property type="entry name" value="aa-tRNA-synth_II/BPL/LPL"/>
</dbReference>
<dbReference type="Pfam" id="PF13393">
    <property type="entry name" value="tRNA-synt_His"/>
    <property type="match status" value="1"/>
</dbReference>
<evidence type="ECO:0000256" key="3">
    <source>
        <dbReference type="ARBA" id="ARBA00011738"/>
    </source>
</evidence>
<feature type="binding site" evidence="12">
    <location>
        <position position="113"/>
    </location>
    <ligand>
        <name>L-histidine</name>
        <dbReference type="ChEBI" id="CHEBI:57595"/>
    </ligand>
</feature>
<dbReference type="FunFam" id="3.30.930.10:FF:000005">
    <property type="entry name" value="Histidine--tRNA ligase"/>
    <property type="match status" value="1"/>
</dbReference>
<keyword evidence="7 11" id="KW-0067">ATP-binding</keyword>
<dbReference type="GO" id="GO:0006427">
    <property type="term" value="P:histidyl-tRNA aminoacylation"/>
    <property type="evidence" value="ECO:0007669"/>
    <property type="project" value="UniProtKB-UniRule"/>
</dbReference>
<keyword evidence="6 11" id="KW-0547">Nucleotide-binding</keyword>
<comment type="caution">
    <text evidence="14">The sequence shown here is derived from an EMBL/GenBank/DDBJ whole genome shotgun (WGS) entry which is preliminary data.</text>
</comment>
<dbReference type="Pfam" id="PF03129">
    <property type="entry name" value="HGTP_anticodon"/>
    <property type="match status" value="1"/>
</dbReference>
<feature type="binding site" evidence="12">
    <location>
        <position position="131"/>
    </location>
    <ligand>
        <name>L-histidine</name>
        <dbReference type="ChEBI" id="CHEBI:57595"/>
    </ligand>
</feature>
<organism evidence="14 15">
    <name type="scientific">Facklamia hominis</name>
    <dbReference type="NCBI Taxonomy" id="178214"/>
    <lineage>
        <taxon>Bacteria</taxon>
        <taxon>Bacillati</taxon>
        <taxon>Bacillota</taxon>
        <taxon>Bacilli</taxon>
        <taxon>Lactobacillales</taxon>
        <taxon>Aerococcaceae</taxon>
        <taxon>Facklamia</taxon>
    </lineage>
</organism>
<dbReference type="SUPFAM" id="SSF55681">
    <property type="entry name" value="Class II aaRS and biotin synthetases"/>
    <property type="match status" value="1"/>
</dbReference>
<dbReference type="InterPro" id="IPR004154">
    <property type="entry name" value="Anticodon-bd"/>
</dbReference>
<dbReference type="GO" id="GO:0140096">
    <property type="term" value="F:catalytic activity, acting on a protein"/>
    <property type="evidence" value="ECO:0007669"/>
    <property type="project" value="UniProtKB-ARBA"/>
</dbReference>
<dbReference type="CDD" id="cd00859">
    <property type="entry name" value="HisRS_anticodon"/>
    <property type="match status" value="1"/>
</dbReference>
<keyword evidence="9 11" id="KW-0030">Aminoacyl-tRNA synthetase</keyword>
<dbReference type="Gene3D" id="3.40.50.800">
    <property type="entry name" value="Anticodon-binding domain"/>
    <property type="match status" value="1"/>
</dbReference>
<dbReference type="PANTHER" id="PTHR43707">
    <property type="entry name" value="HISTIDYL-TRNA SYNTHETASE"/>
    <property type="match status" value="1"/>
</dbReference>
<comment type="catalytic activity">
    <reaction evidence="10 11">
        <text>tRNA(His) + L-histidine + ATP = L-histidyl-tRNA(His) + AMP + diphosphate + H(+)</text>
        <dbReference type="Rhea" id="RHEA:17313"/>
        <dbReference type="Rhea" id="RHEA-COMP:9665"/>
        <dbReference type="Rhea" id="RHEA-COMP:9689"/>
        <dbReference type="ChEBI" id="CHEBI:15378"/>
        <dbReference type="ChEBI" id="CHEBI:30616"/>
        <dbReference type="ChEBI" id="CHEBI:33019"/>
        <dbReference type="ChEBI" id="CHEBI:57595"/>
        <dbReference type="ChEBI" id="CHEBI:78442"/>
        <dbReference type="ChEBI" id="CHEBI:78527"/>
        <dbReference type="ChEBI" id="CHEBI:456215"/>
        <dbReference type="EC" id="6.1.1.21"/>
    </reaction>
</comment>
<feature type="binding site" evidence="12">
    <location>
        <position position="127"/>
    </location>
    <ligand>
        <name>L-histidine</name>
        <dbReference type="ChEBI" id="CHEBI:57595"/>
    </ligand>
</feature>
<dbReference type="SUPFAM" id="SSF52954">
    <property type="entry name" value="Class II aaRS ABD-related"/>
    <property type="match status" value="1"/>
</dbReference>
<keyword evidence="8 11" id="KW-0648">Protein biosynthesis</keyword>
<dbReference type="AlphaFoldDB" id="A0AAJ1Q635"/>
<evidence type="ECO:0000256" key="7">
    <source>
        <dbReference type="ARBA" id="ARBA00022840"/>
    </source>
</evidence>
<dbReference type="PANTHER" id="PTHR43707:SF1">
    <property type="entry name" value="HISTIDINE--TRNA LIGASE, MITOCHONDRIAL-RELATED"/>
    <property type="match status" value="1"/>
</dbReference>
<dbReference type="PROSITE" id="PS50862">
    <property type="entry name" value="AA_TRNA_LIGASE_II"/>
    <property type="match status" value="1"/>
</dbReference>
<evidence type="ECO:0000259" key="13">
    <source>
        <dbReference type="PROSITE" id="PS50862"/>
    </source>
</evidence>
<dbReference type="PIRSF" id="PIRSF001549">
    <property type="entry name" value="His-tRNA_synth"/>
    <property type="match status" value="1"/>
</dbReference>
<dbReference type="InterPro" id="IPR041715">
    <property type="entry name" value="HisRS-like_core"/>
</dbReference>
<evidence type="ECO:0000313" key="15">
    <source>
        <dbReference type="Proteomes" id="UP001229251"/>
    </source>
</evidence>
<dbReference type="InterPro" id="IPR004516">
    <property type="entry name" value="HisRS/HisZ"/>
</dbReference>
<dbReference type="CDD" id="cd00773">
    <property type="entry name" value="HisRS-like_core"/>
    <property type="match status" value="1"/>
</dbReference>
<evidence type="ECO:0000256" key="11">
    <source>
        <dbReference type="HAMAP-Rule" id="MF_00127"/>
    </source>
</evidence>
<feature type="domain" description="Aminoacyl-transfer RNA synthetases class-II family profile" evidence="13">
    <location>
        <begin position="19"/>
        <end position="329"/>
    </location>
</feature>
<dbReference type="GO" id="GO:0016740">
    <property type="term" value="F:transferase activity"/>
    <property type="evidence" value="ECO:0007669"/>
    <property type="project" value="UniProtKB-ARBA"/>
</dbReference>
<reference evidence="14" key="1">
    <citation type="submission" date="2023-05" db="EMBL/GenBank/DDBJ databases">
        <title>Cataloging the Phylogenetic Diversity of Human Bladder Bacteria.</title>
        <authorList>
            <person name="Du J."/>
        </authorList>
    </citation>
    <scope>NUCLEOTIDE SEQUENCE</scope>
    <source>
        <strain evidence="14">UMB1231</strain>
    </source>
</reference>
<dbReference type="GO" id="GO:0005737">
    <property type="term" value="C:cytoplasm"/>
    <property type="evidence" value="ECO:0007669"/>
    <property type="project" value="UniProtKB-SubCell"/>
</dbReference>
<dbReference type="InterPro" id="IPR033656">
    <property type="entry name" value="HisRS_anticodon"/>
</dbReference>
<dbReference type="InterPro" id="IPR015807">
    <property type="entry name" value="His-tRNA-ligase"/>
</dbReference>
<keyword evidence="4 11" id="KW-0963">Cytoplasm</keyword>
<gene>
    <name evidence="11 14" type="primary">hisS</name>
    <name evidence="14" type="ORF">QP433_09095</name>
</gene>
<dbReference type="InterPro" id="IPR006195">
    <property type="entry name" value="aa-tRNA-synth_II"/>
</dbReference>
<dbReference type="EC" id="6.1.1.21" evidence="11"/>
<comment type="subcellular location">
    <subcellularLocation>
        <location evidence="1 11">Cytoplasm</location>
    </subcellularLocation>
</comment>
<dbReference type="Proteomes" id="UP001229251">
    <property type="component" value="Unassembled WGS sequence"/>
</dbReference>
<protein>
    <recommendedName>
        <fullName evidence="11">Histidine--tRNA ligase</fullName>
        <ecNumber evidence="11">6.1.1.21</ecNumber>
    </recommendedName>
    <alternativeName>
        <fullName evidence="11">Histidyl-tRNA synthetase</fullName>
        <shortName evidence="11">HisRS</shortName>
    </alternativeName>
</protein>
<sequence>MIQKMKGTEDILPKDVARWQFVEDLARDLFDQYLFREIRTPLFESYDLFARSVGNTTDIVSKEMYDFEDKGGRRLALRPEGTAPVVRAYIENKLFGPEHPQPLKLYYIGSMFRYERPQAGRQRQFNQIGVEVFGSDNPATDVEVIALAWQFFQELGLRGIQIHLNSLGEKTARQAYRQALIDYFEPHFDELSEDSKRRLHDNPLRVLDSKDPKDQALLPQAPSILDYLNETSQKHFEEVQSLLQALNIPYQVDDRIVRGLDYYQETIFEFIVENQAIGAQSTVCGGGRYSGLVEDLGGPQKSGFGFGLGMERLLLLLEEEGIDLPGYEPVDVYVICLEQAANRLATQVVQAARGAGLIAERDYLNRSLKSQFKTAAKLDSRLVVTLGEKEVASGQLTFKNQANGQETTLSLEDLLEDFAGVFRRLTMDTSVIDAFFKGE</sequence>
<dbReference type="InterPro" id="IPR036621">
    <property type="entry name" value="Anticodon-bd_dom_sf"/>
</dbReference>
<evidence type="ECO:0000256" key="5">
    <source>
        <dbReference type="ARBA" id="ARBA00022598"/>
    </source>
</evidence>
<evidence type="ECO:0000313" key="14">
    <source>
        <dbReference type="EMBL" id="MDK7188125.1"/>
    </source>
</evidence>
<dbReference type="Gene3D" id="3.30.930.10">
    <property type="entry name" value="Bira Bifunctional Protein, Domain 2"/>
    <property type="match status" value="1"/>
</dbReference>
<dbReference type="RefSeq" id="WP_006907793.1">
    <property type="nucleotide sequence ID" value="NZ_JASOOE010000028.1"/>
</dbReference>
<proteinExistence type="inferred from homology"/>
<dbReference type="GO" id="GO:0004821">
    <property type="term" value="F:histidine-tRNA ligase activity"/>
    <property type="evidence" value="ECO:0007669"/>
    <property type="project" value="UniProtKB-UniRule"/>
</dbReference>
<dbReference type="EMBL" id="JASOOE010000028">
    <property type="protein sequence ID" value="MDK7188125.1"/>
    <property type="molecule type" value="Genomic_DNA"/>
</dbReference>
<accession>A0AAJ1Q635</accession>
<comment type="subunit">
    <text evidence="3 11">Homodimer.</text>
</comment>
<evidence type="ECO:0000256" key="2">
    <source>
        <dbReference type="ARBA" id="ARBA00008226"/>
    </source>
</evidence>
<evidence type="ECO:0000256" key="8">
    <source>
        <dbReference type="ARBA" id="ARBA00022917"/>
    </source>
</evidence>
<feature type="binding site" evidence="12">
    <location>
        <position position="258"/>
    </location>
    <ligand>
        <name>L-histidine</name>
        <dbReference type="ChEBI" id="CHEBI:57595"/>
    </ligand>
</feature>
<feature type="binding site" evidence="12">
    <location>
        <begin position="262"/>
        <end position="263"/>
    </location>
    <ligand>
        <name>L-histidine</name>
        <dbReference type="ChEBI" id="CHEBI:57595"/>
    </ligand>
</feature>
<keyword evidence="5 11" id="KW-0436">Ligase</keyword>
<evidence type="ECO:0000256" key="6">
    <source>
        <dbReference type="ARBA" id="ARBA00022741"/>
    </source>
</evidence>
<name>A0AAJ1Q635_9LACT</name>
<dbReference type="NCBIfam" id="TIGR00442">
    <property type="entry name" value="hisS"/>
    <property type="match status" value="1"/>
</dbReference>
<evidence type="ECO:0000256" key="9">
    <source>
        <dbReference type="ARBA" id="ARBA00023146"/>
    </source>
</evidence>
<evidence type="ECO:0000256" key="10">
    <source>
        <dbReference type="ARBA" id="ARBA00047639"/>
    </source>
</evidence>